<dbReference type="Gene3D" id="1.10.3210.10">
    <property type="entry name" value="Hypothetical protein af1432"/>
    <property type="match status" value="1"/>
</dbReference>
<evidence type="ECO:0000313" key="3">
    <source>
        <dbReference type="Proteomes" id="UP001501455"/>
    </source>
</evidence>
<dbReference type="InterPro" id="IPR006674">
    <property type="entry name" value="HD_domain"/>
</dbReference>
<dbReference type="NCBIfam" id="TIGR00277">
    <property type="entry name" value="HDIG"/>
    <property type="match status" value="1"/>
</dbReference>
<proteinExistence type="predicted"/>
<reference evidence="3" key="1">
    <citation type="journal article" date="2019" name="Int. J. Syst. Evol. Microbiol.">
        <title>The Global Catalogue of Microorganisms (GCM) 10K type strain sequencing project: providing services to taxonomists for standard genome sequencing and annotation.</title>
        <authorList>
            <consortium name="The Broad Institute Genomics Platform"/>
            <consortium name="The Broad Institute Genome Sequencing Center for Infectious Disease"/>
            <person name="Wu L."/>
            <person name="Ma J."/>
        </authorList>
    </citation>
    <scope>NUCLEOTIDE SEQUENCE [LARGE SCALE GENOMIC DNA]</scope>
    <source>
        <strain evidence="3">JCM 4816</strain>
    </source>
</reference>
<organism evidence="2 3">
    <name type="scientific">Streptomyces prasinosporus</name>
    <dbReference type="NCBI Taxonomy" id="68256"/>
    <lineage>
        <taxon>Bacteria</taxon>
        <taxon>Bacillati</taxon>
        <taxon>Actinomycetota</taxon>
        <taxon>Actinomycetes</taxon>
        <taxon>Kitasatosporales</taxon>
        <taxon>Streptomycetaceae</taxon>
        <taxon>Streptomyces</taxon>
        <taxon>Streptomyces albogriseolus group</taxon>
    </lineage>
</organism>
<dbReference type="Pfam" id="PF01966">
    <property type="entry name" value="HD"/>
    <property type="match status" value="1"/>
</dbReference>
<keyword evidence="3" id="KW-1185">Reference proteome</keyword>
<dbReference type="InterPro" id="IPR003607">
    <property type="entry name" value="HD/PDEase_dom"/>
</dbReference>
<dbReference type="SMART" id="SM00471">
    <property type="entry name" value="HDc"/>
    <property type="match status" value="1"/>
</dbReference>
<accession>A0ABP6UE79</accession>
<evidence type="ECO:0000259" key="1">
    <source>
        <dbReference type="SMART" id="SM00471"/>
    </source>
</evidence>
<dbReference type="InterPro" id="IPR006675">
    <property type="entry name" value="HDIG_dom"/>
</dbReference>
<comment type="caution">
    <text evidence="2">The sequence shown here is derived from an EMBL/GenBank/DDBJ whole genome shotgun (WGS) entry which is preliminary data.</text>
</comment>
<dbReference type="EMBL" id="BAAAXF010000082">
    <property type="protein sequence ID" value="GAA3504766.1"/>
    <property type="molecule type" value="Genomic_DNA"/>
</dbReference>
<dbReference type="CDD" id="cd00077">
    <property type="entry name" value="HDc"/>
    <property type="match status" value="1"/>
</dbReference>
<feature type="domain" description="HD/PDEase" evidence="1">
    <location>
        <begin position="33"/>
        <end position="167"/>
    </location>
</feature>
<gene>
    <name evidence="2" type="ORF">GCM10019016_118790</name>
</gene>
<dbReference type="Proteomes" id="UP001501455">
    <property type="component" value="Unassembled WGS sequence"/>
</dbReference>
<dbReference type="PANTHER" id="PTHR38659">
    <property type="entry name" value="METAL-DEPENDENT PHOSPHOHYDROLASE"/>
    <property type="match status" value="1"/>
</dbReference>
<sequence>MRRHDGCYAPPVRIPGPEEIRALHEKHAPTPEAFALVHTHCEIVWGVAERLISASRPDVDAELVRAGCLLHDIGVYRLYGDDGRLDHGNYIRHGLLGQEILEAEGFPEALCRFCSHHTGVGVTKDDVLRQGLPLPPADYVAVTAEERLVMYADKFHSKSRPSAFLSPDAYAAHVRRFGEEKVTAFQALRAEFGDPDLDRPVPCGGVSVRP</sequence>
<dbReference type="SUPFAM" id="SSF109604">
    <property type="entry name" value="HD-domain/PDEase-like"/>
    <property type="match status" value="1"/>
</dbReference>
<evidence type="ECO:0000313" key="2">
    <source>
        <dbReference type="EMBL" id="GAA3504766.1"/>
    </source>
</evidence>
<name>A0ABP6UE79_9ACTN</name>
<protein>
    <submittedName>
        <fullName evidence="2">HD domain-containing protein</fullName>
    </submittedName>
</protein>
<dbReference type="PANTHER" id="PTHR38659:SF2">
    <property type="entry name" value="HDIG DOMAIN PROTEIN"/>
    <property type="match status" value="1"/>
</dbReference>